<feature type="compositionally biased region" description="Low complexity" evidence="1">
    <location>
        <begin position="517"/>
        <end position="526"/>
    </location>
</feature>
<evidence type="ECO:0000313" key="4">
    <source>
        <dbReference type="Ensembl" id="ENSCPOP00000031365.1"/>
    </source>
</evidence>
<feature type="compositionally biased region" description="Polar residues" evidence="1">
    <location>
        <begin position="281"/>
        <end position="297"/>
    </location>
</feature>
<dbReference type="InterPro" id="IPR013783">
    <property type="entry name" value="Ig-like_fold"/>
</dbReference>
<dbReference type="EMBL" id="AAKN02035141">
    <property type="status" value="NOT_ANNOTATED_CDS"/>
    <property type="molecule type" value="Genomic_DNA"/>
</dbReference>
<dbReference type="InterPro" id="IPR036116">
    <property type="entry name" value="FN3_sf"/>
</dbReference>
<dbReference type="PANTHER" id="PTHR23197:SF10">
    <property type="entry name" value="TARGET OF NESH-SH3"/>
    <property type="match status" value="1"/>
</dbReference>
<dbReference type="Pfam" id="PF00041">
    <property type="entry name" value="fn3"/>
    <property type="match status" value="1"/>
</dbReference>
<gene>
    <name evidence="4" type="primary">ABI3BP</name>
</gene>
<dbReference type="VEuPathDB" id="HostDB:ENSCPOG00000014760"/>
<feature type="compositionally biased region" description="Polar residues" evidence="1">
    <location>
        <begin position="496"/>
        <end position="506"/>
    </location>
</feature>
<sequence>MLSSLGCLLLCGSIALALGNAQKLPKGKKSSLKVHINTTSDSILLKFLRPNPNVKLEGFLLGYGSNVSPNQYFPLPTEGKYTEAVVDAESKYLIVVRPVPPPSQKKSCSFYTIRYREKDKEKKWIFQLCPATETIVDNLKPNTVYEFGVKDNVEGSIWSKIFNHKTIVGSKNKVNGKIQSTYDQVHTVPAYVPRKLIPITIIKQVIQNVTHKASTKSPDKTPFGGTILVHLIIPGLNDTTVKLPSSIMLEISDALKAQLAKNETLALPAESKTPEVEKTTSQRITVTPETVPRTTKPTVSSTLDISETTLVISQRTPESLQTILLPKFELPQSTLAPKRLPEFPEAKTAFPFEKPGVSYVTSEKSWMAPTSKTSGDSKVVKPQTAAYDVFSSPSTSAEPDVSDPHTATSDPILDSIPPKTSRTLEQPRATLAPSEAPFIPQKVETFTSPAMKSTTHAPQQTPSTPSSPKRRPRPKTPRTKPALRQTPRTPPKTKTSQHPRIPQTQPVPKGTLHATSKPKVSPSPEVSYTTYAPLETRGIPFIPIISPRLSQEELLPTPEETDQTTQKLFTTKSPRTTELAKTTHAPHRLYTTPVRPRMPDKLYVRPVLNRTTTKPIRPKPSGIPSRNGVETGAKQGPKPSGIGRNVSVDSVQSTKRPATIPGTRRPPLPPRPVHPRRKPLPPNNVTGKPGSSGIISSHRVTSPPQRATLKPMLTTSEIPGADKKQPTAPASGEELGNTTDFSSSPTRETDHLGKPRFKGPHVRYIPKPDNKPCSITDSIKRFPTEEAMEGNATSPPQNPPTNLTVVTVEGCPSFVILDWEKPLNDTVTEYEVISRENGTFSGKNKSIQLTNQTFSTVENLKPDTSYEFQVKPKNPLGEGPVSNTVAFSTESADPRVSEPISAGRDAIWTERPFNSDSYSECKGKQYVKRTWYKKFVGVQLCNSLRYKIYLSDSLTGKFYNIGDQRGHGEDHCQFVDSFLDGRTGQHLSSDQLPTKEGYFRAVRQEPVQFGEIGGHTQINYVQWYECGTTIPGKW</sequence>
<feature type="region of interest" description="Disordered" evidence="1">
    <location>
        <begin position="390"/>
        <end position="526"/>
    </location>
</feature>
<organism evidence="4 5">
    <name type="scientific">Cavia porcellus</name>
    <name type="common">Guinea pig</name>
    <dbReference type="NCBI Taxonomy" id="10141"/>
    <lineage>
        <taxon>Eukaryota</taxon>
        <taxon>Metazoa</taxon>
        <taxon>Chordata</taxon>
        <taxon>Craniata</taxon>
        <taxon>Vertebrata</taxon>
        <taxon>Euteleostomi</taxon>
        <taxon>Mammalia</taxon>
        <taxon>Eutheria</taxon>
        <taxon>Euarchontoglires</taxon>
        <taxon>Glires</taxon>
        <taxon>Rodentia</taxon>
        <taxon>Hystricomorpha</taxon>
        <taxon>Caviidae</taxon>
        <taxon>Cavia</taxon>
    </lineage>
</organism>
<dbReference type="CDD" id="cd00063">
    <property type="entry name" value="FN3"/>
    <property type="match status" value="2"/>
</dbReference>
<dbReference type="Proteomes" id="UP000005447">
    <property type="component" value="Unassembled WGS sequence"/>
</dbReference>
<feature type="signal peptide" evidence="2">
    <location>
        <begin position="1"/>
        <end position="21"/>
    </location>
</feature>
<dbReference type="EMBL" id="AAKN02035139">
    <property type="status" value="NOT_ANNOTATED_CDS"/>
    <property type="molecule type" value="Genomic_DNA"/>
</dbReference>
<dbReference type="FunFam" id="2.60.40.10:FF:000292">
    <property type="entry name" value="Target of Nesh-SH3 isoform 1"/>
    <property type="match status" value="1"/>
</dbReference>
<dbReference type="Pfam" id="PF21731">
    <property type="entry name" value="TARSH_C"/>
    <property type="match status" value="1"/>
</dbReference>
<feature type="chain" id="PRO_5012718944" evidence="2">
    <location>
        <begin position="22"/>
        <end position="1034"/>
    </location>
</feature>
<dbReference type="GeneTree" id="ENSGT00530000063558"/>
<name>A0A286Y1E6_CAVPO</name>
<dbReference type="AlphaFoldDB" id="A0A286Y1E6"/>
<feature type="region of interest" description="Disordered" evidence="1">
    <location>
        <begin position="608"/>
        <end position="777"/>
    </location>
</feature>
<dbReference type="Gene3D" id="2.60.40.10">
    <property type="entry name" value="Immunoglobulins"/>
    <property type="match status" value="2"/>
</dbReference>
<feature type="compositionally biased region" description="Polar residues" evidence="1">
    <location>
        <begin position="444"/>
        <end position="460"/>
    </location>
</feature>
<keyword evidence="2" id="KW-0732">Signal</keyword>
<dbReference type="SUPFAM" id="SSF49265">
    <property type="entry name" value="Fibronectin type III"/>
    <property type="match status" value="2"/>
</dbReference>
<evidence type="ECO:0000313" key="5">
    <source>
        <dbReference type="Proteomes" id="UP000005447"/>
    </source>
</evidence>
<dbReference type="Bgee" id="ENSCPOG00000014760">
    <property type="expression patterns" value="Expressed in uterine cervix and 13 other cell types or tissues"/>
</dbReference>
<evidence type="ECO:0000256" key="2">
    <source>
        <dbReference type="SAM" id="SignalP"/>
    </source>
</evidence>
<evidence type="ECO:0000259" key="3">
    <source>
        <dbReference type="PROSITE" id="PS50853"/>
    </source>
</evidence>
<evidence type="ECO:0000256" key="1">
    <source>
        <dbReference type="SAM" id="MobiDB-lite"/>
    </source>
</evidence>
<dbReference type="PROSITE" id="PS50853">
    <property type="entry name" value="FN3"/>
    <property type="match status" value="2"/>
</dbReference>
<feature type="domain" description="Fibronectin type-III" evidence="3">
    <location>
        <begin position="799"/>
        <end position="892"/>
    </location>
</feature>
<accession>A0A286Y1E6</accession>
<dbReference type="EMBL" id="AAKN02035140">
    <property type="status" value="NOT_ANNOTATED_CDS"/>
    <property type="molecule type" value="Genomic_DNA"/>
</dbReference>
<keyword evidence="5" id="KW-1185">Reference proteome</keyword>
<feature type="compositionally biased region" description="Polar residues" evidence="1">
    <location>
        <begin position="647"/>
        <end position="656"/>
    </location>
</feature>
<proteinExistence type="predicted"/>
<reference evidence="4" key="3">
    <citation type="submission" date="2025-09" db="UniProtKB">
        <authorList>
            <consortium name="Ensembl"/>
        </authorList>
    </citation>
    <scope>IDENTIFICATION</scope>
    <source>
        <strain evidence="4">2N</strain>
    </source>
</reference>
<reference evidence="5" key="1">
    <citation type="journal article" date="2011" name="Nature">
        <title>A high-resolution map of human evolutionary constraint using 29 mammals.</title>
        <authorList>
            <person name="Lindblad-Toh K."/>
            <person name="Garber M."/>
            <person name="Zuk O."/>
            <person name="Lin M.F."/>
            <person name="Parker B.J."/>
            <person name="Washietl S."/>
            <person name="Kheradpour P."/>
            <person name="Ernst J."/>
            <person name="Jordan G."/>
            <person name="Mauceli E."/>
            <person name="Ward L.D."/>
            <person name="Lowe C.B."/>
            <person name="Holloway A.K."/>
            <person name="Clamp M."/>
            <person name="Gnerre S."/>
            <person name="Alfoldi J."/>
            <person name="Beal K."/>
            <person name="Chang J."/>
            <person name="Clawson H."/>
            <person name="Cuff J."/>
            <person name="Di Palma F."/>
            <person name="Fitzgerald S."/>
            <person name="Flicek P."/>
            <person name="Guttman M."/>
            <person name="Hubisz M.J."/>
            <person name="Jaffe D.B."/>
            <person name="Jungreis I."/>
            <person name="Kent W.J."/>
            <person name="Kostka D."/>
            <person name="Lara M."/>
            <person name="Martins A.L."/>
            <person name="Massingham T."/>
            <person name="Moltke I."/>
            <person name="Raney B.J."/>
            <person name="Rasmussen M.D."/>
            <person name="Robinson J."/>
            <person name="Stark A."/>
            <person name="Vilella A.J."/>
            <person name="Wen J."/>
            <person name="Xie X."/>
            <person name="Zody M.C."/>
            <person name="Baldwin J."/>
            <person name="Bloom T."/>
            <person name="Chin C.W."/>
            <person name="Heiman D."/>
            <person name="Nicol R."/>
            <person name="Nusbaum C."/>
            <person name="Young S."/>
            <person name="Wilkinson J."/>
            <person name="Worley K.C."/>
            <person name="Kovar C.L."/>
            <person name="Muzny D.M."/>
            <person name="Gibbs R.A."/>
            <person name="Cree A."/>
            <person name="Dihn H.H."/>
            <person name="Fowler G."/>
            <person name="Jhangiani S."/>
            <person name="Joshi V."/>
            <person name="Lee S."/>
            <person name="Lewis L.R."/>
            <person name="Nazareth L.V."/>
            <person name="Okwuonu G."/>
            <person name="Santibanez J."/>
            <person name="Warren W.C."/>
            <person name="Mardis E.R."/>
            <person name="Weinstock G.M."/>
            <person name="Wilson R.K."/>
            <person name="Delehaunty K."/>
            <person name="Dooling D."/>
            <person name="Fronik C."/>
            <person name="Fulton L."/>
            <person name="Fulton B."/>
            <person name="Graves T."/>
            <person name="Minx P."/>
            <person name="Sodergren E."/>
            <person name="Birney E."/>
            <person name="Margulies E.H."/>
            <person name="Herrero J."/>
            <person name="Green E.D."/>
            <person name="Haussler D."/>
            <person name="Siepel A."/>
            <person name="Goldman N."/>
            <person name="Pollard K.S."/>
            <person name="Pedersen J.S."/>
            <person name="Lander E.S."/>
            <person name="Kellis M."/>
        </authorList>
    </citation>
    <scope>NUCLEOTIDE SEQUENCE [LARGE SCALE GENOMIC DNA]</scope>
    <source>
        <strain evidence="5">2N</strain>
    </source>
</reference>
<reference evidence="4" key="2">
    <citation type="submission" date="2025-08" db="UniProtKB">
        <authorList>
            <consortium name="Ensembl"/>
        </authorList>
    </citation>
    <scope>IDENTIFICATION</scope>
    <source>
        <strain evidence="4">2N</strain>
    </source>
</reference>
<dbReference type="GO" id="GO:0030198">
    <property type="term" value="P:extracellular matrix organization"/>
    <property type="evidence" value="ECO:0007669"/>
    <property type="project" value="TreeGrafter"/>
</dbReference>
<dbReference type="InterPro" id="IPR003961">
    <property type="entry name" value="FN3_dom"/>
</dbReference>
<protein>
    <submittedName>
        <fullName evidence="4">ABI family member 3 binding protein</fullName>
    </submittedName>
</protein>
<feature type="domain" description="Fibronectin type-III" evidence="3">
    <location>
        <begin position="80"/>
        <end position="169"/>
    </location>
</feature>
<dbReference type="PANTHER" id="PTHR23197">
    <property type="entry name" value="TARSH-RELATED FIBRONECTIN DOMAIN-CONTAINING"/>
    <property type="match status" value="1"/>
</dbReference>
<feature type="compositionally biased region" description="Basic residues" evidence="1">
    <location>
        <begin position="468"/>
        <end position="478"/>
    </location>
</feature>
<dbReference type="GO" id="GO:0010811">
    <property type="term" value="P:positive regulation of cell-substrate adhesion"/>
    <property type="evidence" value="ECO:0007669"/>
    <property type="project" value="TreeGrafter"/>
</dbReference>
<feature type="region of interest" description="Disordered" evidence="1">
    <location>
        <begin position="266"/>
        <end position="297"/>
    </location>
</feature>
<feature type="compositionally biased region" description="Polar residues" evidence="1">
    <location>
        <begin position="693"/>
        <end position="705"/>
    </location>
</feature>
<dbReference type="Ensembl" id="ENSCPOT00000033503.1">
    <property type="protein sequence ID" value="ENSCPOP00000031365.1"/>
    <property type="gene ID" value="ENSCPOG00000014760.4"/>
</dbReference>
<dbReference type="SMART" id="SM00060">
    <property type="entry name" value="FN3"/>
    <property type="match status" value="2"/>
</dbReference>
<feature type="compositionally biased region" description="Polar residues" evidence="1">
    <location>
        <begin position="736"/>
        <end position="746"/>
    </location>
</feature>
<dbReference type="InterPro" id="IPR049109">
    <property type="entry name" value="TARSH/FNDC1_C"/>
</dbReference>
<dbReference type="EMBL" id="AAKN02035142">
    <property type="status" value="NOT_ANNOTATED_CDS"/>
    <property type="molecule type" value="Genomic_DNA"/>
</dbReference>
<dbReference type="EMBL" id="AAKN02035138">
    <property type="status" value="NOT_ANNOTATED_CDS"/>
    <property type="molecule type" value="Genomic_DNA"/>
</dbReference>